<protein>
    <submittedName>
        <fullName evidence="2">Uncharacterized protein</fullName>
    </submittedName>
</protein>
<accession>A0A8S5U507</accession>
<evidence type="ECO:0000256" key="1">
    <source>
        <dbReference type="SAM" id="MobiDB-lite"/>
    </source>
</evidence>
<feature type="compositionally biased region" description="Gly residues" evidence="1">
    <location>
        <begin position="192"/>
        <end position="201"/>
    </location>
</feature>
<evidence type="ECO:0000313" key="2">
    <source>
        <dbReference type="EMBL" id="DAF89532.1"/>
    </source>
</evidence>
<reference evidence="2" key="1">
    <citation type="journal article" date="2021" name="Proc. Natl. Acad. Sci. U.S.A.">
        <title>A Catalog of Tens of Thousands of Viruses from Human Metagenomes Reveals Hidden Associations with Chronic Diseases.</title>
        <authorList>
            <person name="Tisza M.J."/>
            <person name="Buck C.B."/>
        </authorList>
    </citation>
    <scope>NUCLEOTIDE SEQUENCE</scope>
    <source>
        <strain evidence="2">CttG32</strain>
    </source>
</reference>
<proteinExistence type="predicted"/>
<organism evidence="2">
    <name type="scientific">Siphoviridae sp. cttG32</name>
    <dbReference type="NCBI Taxonomy" id="2825705"/>
    <lineage>
        <taxon>Viruses</taxon>
        <taxon>Duplodnaviria</taxon>
        <taxon>Heunggongvirae</taxon>
        <taxon>Uroviricota</taxon>
        <taxon>Caudoviricetes</taxon>
    </lineage>
</organism>
<name>A0A8S5U507_9CAUD</name>
<feature type="region of interest" description="Disordered" evidence="1">
    <location>
        <begin position="173"/>
        <end position="201"/>
    </location>
</feature>
<sequence>MYPKKAFSIREQDYSALLRKKLEEAEVMLRQLNPSMERGLALTKLDECLLWANVSIAGTGISRDWRVPHERPAQGYLVSKVHSVDPGFYDYDFQLRMADAVQSSIQRETTFKTDAEMTYMNTAKNAESVKAAGEHIAVRKADTTAHELEKLKSMVSAADALSSAIDKWNEEKKSWEVHQNEREHPDQCKETAGGGGRVHGL</sequence>
<feature type="compositionally biased region" description="Basic and acidic residues" evidence="1">
    <location>
        <begin position="173"/>
        <end position="189"/>
    </location>
</feature>
<dbReference type="EMBL" id="BK016012">
    <property type="protein sequence ID" value="DAF89532.1"/>
    <property type="molecule type" value="Genomic_DNA"/>
</dbReference>